<protein>
    <submittedName>
        <fullName evidence="2">Putative nucleolar and coiled-body phosphoprotein 1</fullName>
    </submittedName>
</protein>
<name>A0A1Q3FVR6_CULTA</name>
<feature type="compositionally biased region" description="Acidic residues" evidence="1">
    <location>
        <begin position="71"/>
        <end position="83"/>
    </location>
</feature>
<feature type="compositionally biased region" description="Basic and acidic residues" evidence="1">
    <location>
        <begin position="585"/>
        <end position="597"/>
    </location>
</feature>
<feature type="compositionally biased region" description="Acidic residues" evidence="1">
    <location>
        <begin position="381"/>
        <end position="397"/>
    </location>
</feature>
<evidence type="ECO:0000256" key="1">
    <source>
        <dbReference type="SAM" id="MobiDB-lite"/>
    </source>
</evidence>
<reference evidence="2" key="1">
    <citation type="submission" date="2017-01" db="EMBL/GenBank/DDBJ databases">
        <title>A deep insight into the sialotranscriptome of adult male and female Cluex tarsalis mosquitoes.</title>
        <authorList>
            <person name="Ribeiro J.M."/>
            <person name="Moreira F."/>
            <person name="Bernard K.A."/>
            <person name="Calvo E."/>
        </authorList>
    </citation>
    <scope>NUCLEOTIDE SEQUENCE</scope>
    <source>
        <strain evidence="2">Kern County</strain>
        <tissue evidence="2">Salivary glands</tissue>
    </source>
</reference>
<evidence type="ECO:0000313" key="2">
    <source>
        <dbReference type="EMBL" id="JAV31677.1"/>
    </source>
</evidence>
<feature type="region of interest" description="Disordered" evidence="1">
    <location>
        <begin position="652"/>
        <end position="773"/>
    </location>
</feature>
<feature type="compositionally biased region" description="Low complexity" evidence="1">
    <location>
        <begin position="675"/>
        <end position="702"/>
    </location>
</feature>
<feature type="compositionally biased region" description="Low complexity" evidence="1">
    <location>
        <begin position="43"/>
        <end position="58"/>
    </location>
</feature>
<feature type="region of interest" description="Disordered" evidence="1">
    <location>
        <begin position="1"/>
        <end position="630"/>
    </location>
</feature>
<organism evidence="2">
    <name type="scientific">Culex tarsalis</name>
    <name type="common">Encephalitis mosquito</name>
    <dbReference type="NCBI Taxonomy" id="7177"/>
    <lineage>
        <taxon>Eukaryota</taxon>
        <taxon>Metazoa</taxon>
        <taxon>Ecdysozoa</taxon>
        <taxon>Arthropoda</taxon>
        <taxon>Hexapoda</taxon>
        <taxon>Insecta</taxon>
        <taxon>Pterygota</taxon>
        <taxon>Neoptera</taxon>
        <taxon>Endopterygota</taxon>
        <taxon>Diptera</taxon>
        <taxon>Nematocera</taxon>
        <taxon>Culicoidea</taxon>
        <taxon>Culicidae</taxon>
        <taxon>Culicinae</taxon>
        <taxon>Culicini</taxon>
        <taxon>Culex</taxon>
        <taxon>Culex</taxon>
    </lineage>
</organism>
<feature type="compositionally biased region" description="Low complexity" evidence="1">
    <location>
        <begin position="555"/>
        <end position="564"/>
    </location>
</feature>
<accession>A0A1Q3FVR6</accession>
<feature type="compositionally biased region" description="Acidic residues" evidence="1">
    <location>
        <begin position="289"/>
        <end position="309"/>
    </location>
</feature>
<proteinExistence type="predicted"/>
<sequence length="981" mass="106498">MPRLKKKEVATPPAPEPALTLTAGRSRRTIKPNRKYLNDSIVSMPPSKTSSRSSSPDSDLSEDEYRKNARDEEEEEEDDDDMEEKVAPPKSAAGRKSSAGAGAGPAKKSSISPGSKPRGRPPKSGKSAVKTEPVKNLRKEVMKKMDLTTLSVGKARVVLTPLKHDPKRKLNLDDTIEKKEKPTSKAREPEKEKAREPEKEKAREVSKQKVTVKQHREPEKVPPTAVARERAKSEVRVMRKKAEPPPQQAPAASKKEDSDALKKVINPVAVKKQQVEKSILDKRAKKVEDEEEEKQEVEVEVDDDDDDDVQIVGISRETNPVLGRKTARKSPLVAKQISPLPRKVPGKATPPTTTTTGLKRKAEPEAKGRPLKNAKLSITVDSDESSDGDVEEVEEDEPVRRSTRSSLPSDKGSAPSTPQNSSTGKVATTKESPSSARGRKESNLVKSSLTKSISMPSLDKSKQGLPGKSVQTPAAKVLSKPMAASTPKPSAAALPSKSKSELNLVDPILSTGKTPTSAERAKAKSATIRIVDIGDIMKKRAASTPDIRRKDAYESSSSASSSSSDSEDGEQSKPKTNTELVASILERKQAVNVEHIRTNRPSKRGKTAGASNKASPKGRPAAAVPAEEEDEIDFEDMLQTNIVTANKVQKVMQPAAGVRQRRSDENTNNKRQPGNNNNSLYKSNNNGRFGSSSSLNRSGSTSPHKNPPRILNSTMKMGDNRPFAKLVSNSGNKHYSIDLTDPDNNVKLVASPDSPPPPPTTAPQQPKRGPPVKTITRPVTATASGGLRNAGNAVNKPIGGAVQRSVSALTGSTAGSPKMKKITCYETWYVINIPNSENKPEKPSFAMSMIGLGNEADKIQLPSDEWSHKIILTKRKTAPAEGDEVFNGDVEDRAISEEEKRNYEPCNIMFRRRTATPGKFNLQYDRAVIFKNDTFFINVDGKNCQLVGAPTKLDDTADIETLLSVVDFVNLKNTCVELSAA</sequence>
<feature type="compositionally biased region" description="Low complexity" evidence="1">
    <location>
        <begin position="479"/>
        <end position="497"/>
    </location>
</feature>
<feature type="compositionally biased region" description="Basic and acidic residues" evidence="1">
    <location>
        <begin position="227"/>
        <end position="243"/>
    </location>
</feature>
<feature type="compositionally biased region" description="Basic and acidic residues" evidence="1">
    <location>
        <begin position="273"/>
        <end position="288"/>
    </location>
</feature>
<feature type="compositionally biased region" description="Polar residues" evidence="1">
    <location>
        <begin position="444"/>
        <end position="455"/>
    </location>
</feature>
<feature type="compositionally biased region" description="Polar residues" evidence="1">
    <location>
        <begin position="404"/>
        <end position="435"/>
    </location>
</feature>
<feature type="compositionally biased region" description="Basic residues" evidence="1">
    <location>
        <begin position="25"/>
        <end position="34"/>
    </location>
</feature>
<feature type="compositionally biased region" description="Basic and acidic residues" evidence="1">
    <location>
        <begin position="253"/>
        <end position="262"/>
    </location>
</feature>
<feature type="compositionally biased region" description="Low complexity" evidence="1">
    <location>
        <begin position="88"/>
        <end position="110"/>
    </location>
</feature>
<dbReference type="AlphaFoldDB" id="A0A1Q3FVR6"/>
<dbReference type="EMBL" id="GFDL01003368">
    <property type="protein sequence ID" value="JAV31677.1"/>
    <property type="molecule type" value="Transcribed_RNA"/>
</dbReference>
<feature type="compositionally biased region" description="Basic and acidic residues" evidence="1">
    <location>
        <begin position="132"/>
        <end position="146"/>
    </location>
</feature>
<feature type="compositionally biased region" description="Basic and acidic residues" evidence="1">
    <location>
        <begin position="162"/>
        <end position="207"/>
    </location>
</feature>